<accession>A0A089NYU5</accession>
<keyword evidence="2" id="KW-1185">Reference proteome</keyword>
<dbReference type="KEGG" id="mor:MOC_3203"/>
<sequence length="186" mass="20514">MFMPILLGLIGLIVAGLFWILRTHGTVKGLQEVNRDTKGLQRRAVSTFENLVGTPLQRVRDPRLAAIILMIQLVRTGSPLTASEKTRILEYMETPLEVERISATFERAWGYTQARLPFSHVADALAPLLRDALTPAEREQLIAMLTQVAGAHSPPSELQREGIARLKRRLLAGAGAALDTRRGESA</sequence>
<name>A0A089NYU5_9HYPH</name>
<organism evidence="1 2">
    <name type="scientific">Methylobacterium oryzae CBMB20</name>
    <dbReference type="NCBI Taxonomy" id="693986"/>
    <lineage>
        <taxon>Bacteria</taxon>
        <taxon>Pseudomonadati</taxon>
        <taxon>Pseudomonadota</taxon>
        <taxon>Alphaproteobacteria</taxon>
        <taxon>Hyphomicrobiales</taxon>
        <taxon>Methylobacteriaceae</taxon>
        <taxon>Methylobacterium</taxon>
    </lineage>
</organism>
<dbReference type="SUPFAM" id="SSF158682">
    <property type="entry name" value="TerB-like"/>
    <property type="match status" value="1"/>
</dbReference>
<dbReference type="InterPro" id="IPR029024">
    <property type="entry name" value="TerB-like"/>
</dbReference>
<evidence type="ECO:0000313" key="1">
    <source>
        <dbReference type="EMBL" id="AIQ90958.1"/>
    </source>
</evidence>
<dbReference type="CDD" id="cd07177">
    <property type="entry name" value="terB_like"/>
    <property type="match status" value="1"/>
</dbReference>
<dbReference type="STRING" id="693986.MOC_3203"/>
<gene>
    <name evidence="1" type="ORF">MOC_3203</name>
</gene>
<dbReference type="Proteomes" id="UP000029492">
    <property type="component" value="Chromosome"/>
</dbReference>
<dbReference type="eggNOG" id="ENOG5033W7E">
    <property type="taxonomic scope" value="Bacteria"/>
</dbReference>
<dbReference type="EMBL" id="CP003811">
    <property type="protein sequence ID" value="AIQ90958.1"/>
    <property type="molecule type" value="Genomic_DNA"/>
</dbReference>
<protein>
    <submittedName>
        <fullName evidence="1">Protein of unassigned function</fullName>
    </submittedName>
</protein>
<reference evidence="1 2" key="1">
    <citation type="journal article" date="2014" name="PLoS ONE">
        <title>Genome Information of Methylobacterium oryzae, a Plant-Probiotic Methylotroph in the Phyllosphere.</title>
        <authorList>
            <person name="Kwak M.J."/>
            <person name="Jeong H."/>
            <person name="Madhaiyan M."/>
            <person name="Lee Y."/>
            <person name="Sa T.M."/>
            <person name="Oh T.K."/>
            <person name="Kim J.F."/>
        </authorList>
    </citation>
    <scope>NUCLEOTIDE SEQUENCE [LARGE SCALE GENOMIC DNA]</scope>
    <source>
        <strain evidence="1 2">CBMB20</strain>
    </source>
</reference>
<dbReference type="HOGENOM" id="CLU_1466582_0_0_5"/>
<evidence type="ECO:0000313" key="2">
    <source>
        <dbReference type="Proteomes" id="UP000029492"/>
    </source>
</evidence>
<dbReference type="AlphaFoldDB" id="A0A089NYU5"/>
<proteinExistence type="predicted"/>